<dbReference type="EMBL" id="BJVA01000005">
    <property type="protein sequence ID" value="GEK95954.1"/>
    <property type="molecule type" value="Genomic_DNA"/>
</dbReference>
<keyword evidence="3" id="KW-1185">Reference proteome</keyword>
<evidence type="ECO:0000256" key="1">
    <source>
        <dbReference type="SAM" id="MobiDB-lite"/>
    </source>
</evidence>
<dbReference type="SUPFAM" id="SSF52540">
    <property type="entry name" value="P-loop containing nucleoside triphosphate hydrolases"/>
    <property type="match status" value="1"/>
</dbReference>
<feature type="compositionally biased region" description="Polar residues" evidence="1">
    <location>
        <begin position="16"/>
        <end position="31"/>
    </location>
</feature>
<dbReference type="Gene3D" id="3.40.50.300">
    <property type="entry name" value="P-loop containing nucleotide triphosphate hydrolases"/>
    <property type="match status" value="1"/>
</dbReference>
<dbReference type="Proteomes" id="UP000321079">
    <property type="component" value="Unassembled WGS sequence"/>
</dbReference>
<protein>
    <recommendedName>
        <fullName evidence="4">DNA replication and repair protein RecF</fullName>
    </recommendedName>
</protein>
<feature type="region of interest" description="Disordered" evidence="1">
    <location>
        <begin position="1"/>
        <end position="31"/>
    </location>
</feature>
<organism evidence="2 3">
    <name type="scientific">Gluconobacter kanchanaburiensis NBRC 103587</name>
    <dbReference type="NCBI Taxonomy" id="1307948"/>
    <lineage>
        <taxon>Bacteria</taxon>
        <taxon>Pseudomonadati</taxon>
        <taxon>Pseudomonadota</taxon>
        <taxon>Alphaproteobacteria</taxon>
        <taxon>Acetobacterales</taxon>
        <taxon>Acetobacteraceae</taxon>
        <taxon>Gluconobacter</taxon>
    </lineage>
</organism>
<comment type="caution">
    <text evidence="2">The sequence shown here is derived from an EMBL/GenBank/DDBJ whole genome shotgun (WGS) entry which is preliminary data.</text>
</comment>
<sequence length="116" mass="12630">MRGATSLGAHKADFSLSDTATSRPAELSSSGQQKIMLTGTILSHARLMIQARRQVPAILLDEPLLHLDERMRHALMRGLEKLDAPVMITGTDIEPFAPLKGQAQFFSVRHGTIAPS</sequence>
<evidence type="ECO:0008006" key="4">
    <source>
        <dbReference type="Google" id="ProtNLM"/>
    </source>
</evidence>
<dbReference type="InterPro" id="IPR027417">
    <property type="entry name" value="P-loop_NTPase"/>
</dbReference>
<dbReference type="AlphaFoldDB" id="A0A511B6H6"/>
<evidence type="ECO:0000313" key="2">
    <source>
        <dbReference type="EMBL" id="GEK95954.1"/>
    </source>
</evidence>
<proteinExistence type="predicted"/>
<reference evidence="2 3" key="1">
    <citation type="submission" date="2019-07" db="EMBL/GenBank/DDBJ databases">
        <title>Whole genome shotgun sequence of Gluconobacter kanchanaburiensis NBRC 103587.</title>
        <authorList>
            <person name="Hosoyama A."/>
            <person name="Uohara A."/>
            <person name="Ohji S."/>
            <person name="Ichikawa N."/>
        </authorList>
    </citation>
    <scope>NUCLEOTIDE SEQUENCE [LARGE SCALE GENOMIC DNA]</scope>
    <source>
        <strain evidence="2 3">NBRC 103587</strain>
    </source>
</reference>
<accession>A0A511B6H6</accession>
<name>A0A511B6H6_9PROT</name>
<gene>
    <name evidence="2" type="ORF">GKA01_11510</name>
</gene>
<evidence type="ECO:0000313" key="3">
    <source>
        <dbReference type="Proteomes" id="UP000321079"/>
    </source>
</evidence>